<organism evidence="1 2">
    <name type="scientific">Otolemur garnettii</name>
    <name type="common">Small-eared galago</name>
    <name type="synonym">Garnett's greater bushbaby</name>
    <dbReference type="NCBI Taxonomy" id="30611"/>
    <lineage>
        <taxon>Eukaryota</taxon>
        <taxon>Metazoa</taxon>
        <taxon>Chordata</taxon>
        <taxon>Craniata</taxon>
        <taxon>Vertebrata</taxon>
        <taxon>Euteleostomi</taxon>
        <taxon>Mammalia</taxon>
        <taxon>Eutheria</taxon>
        <taxon>Euarchontoglires</taxon>
        <taxon>Primates</taxon>
        <taxon>Strepsirrhini</taxon>
        <taxon>Lorisiformes</taxon>
        <taxon>Galagidae</taxon>
        <taxon>Otolemur</taxon>
    </lineage>
</organism>
<dbReference type="Proteomes" id="UP000005225">
    <property type="component" value="Unassembled WGS sequence"/>
</dbReference>
<evidence type="ECO:0000313" key="2">
    <source>
        <dbReference type="Proteomes" id="UP000005225"/>
    </source>
</evidence>
<dbReference type="EMBL" id="AAQR03101920">
    <property type="status" value="NOT_ANNOTATED_CDS"/>
    <property type="molecule type" value="Genomic_DNA"/>
</dbReference>
<dbReference type="HOGENOM" id="CLU_144526_0_0_1"/>
<evidence type="ECO:0000313" key="1">
    <source>
        <dbReference type="Ensembl" id="ENSOGAP00000017362.1"/>
    </source>
</evidence>
<reference evidence="2" key="1">
    <citation type="submission" date="2011-03" db="EMBL/GenBank/DDBJ databases">
        <title>Version 3 of the genome sequence of Otolemur garnettii (Bushbaby).</title>
        <authorList>
            <consortium name="The Broad Institute Genome Sequencing Platform"/>
            <person name="Di Palma F."/>
            <person name="Johnson J."/>
            <person name="Lander E.S."/>
            <person name="Lindblad-Toh K."/>
            <person name="Jaffe D.B."/>
            <person name="Gnerre S."/>
            <person name="MacCallum I."/>
            <person name="Przybylski D."/>
            <person name="Ribeiro F.J."/>
            <person name="Burton J.N."/>
            <person name="Walker B.J."/>
            <person name="Sharpe T."/>
            <person name="Hall G."/>
        </authorList>
    </citation>
    <scope>NUCLEOTIDE SEQUENCE [LARGE SCALE GENOMIC DNA]</scope>
</reference>
<dbReference type="eggNOG" id="ENOG502TKNM">
    <property type="taxonomic scope" value="Eukaryota"/>
</dbReference>
<dbReference type="InParanoid" id="H0XMM1"/>
<reference evidence="1" key="2">
    <citation type="submission" date="2025-08" db="UniProtKB">
        <authorList>
            <consortium name="Ensembl"/>
        </authorList>
    </citation>
    <scope>IDENTIFICATION</scope>
</reference>
<dbReference type="Ensembl" id="ENSOGAT00000032840.1">
    <property type="protein sequence ID" value="ENSOGAP00000017362.1"/>
    <property type="gene ID" value="ENSOGAG00000027847.1"/>
</dbReference>
<accession>H0XMM1</accession>
<sequence>NCLVLLAKGLHLEEGLMDLLEAHALVKGHGRQLHGASIQDNCTVALVTGKLEDSPDQGFCYALITVLRGHDQVKQLQPLLLQGGIVHGQSSHCAHHLLCRLSHPEAGARLAQVGFGDVSHVCLQ</sequence>
<protein>
    <submittedName>
        <fullName evidence="1">Uncharacterized protein</fullName>
    </submittedName>
</protein>
<keyword evidence="2" id="KW-1185">Reference proteome</keyword>
<reference evidence="1" key="3">
    <citation type="submission" date="2025-09" db="UniProtKB">
        <authorList>
            <consortium name="Ensembl"/>
        </authorList>
    </citation>
    <scope>IDENTIFICATION</scope>
</reference>
<name>H0XMM1_OTOGA</name>
<proteinExistence type="predicted"/>
<dbReference type="AlphaFoldDB" id="H0XMM1"/>